<dbReference type="AlphaFoldDB" id="A0A343TNM0"/>
<organism evidence="3 4">
    <name type="scientific">Halalkaliarchaeum desulfuricum</name>
    <dbReference type="NCBI Taxonomy" id="2055893"/>
    <lineage>
        <taxon>Archaea</taxon>
        <taxon>Methanobacteriati</taxon>
        <taxon>Methanobacteriota</taxon>
        <taxon>Stenosarchaea group</taxon>
        <taxon>Halobacteria</taxon>
        <taxon>Halobacteriales</taxon>
        <taxon>Haloferacaceae</taxon>
        <taxon>Halalkaliarchaeum</taxon>
    </lineage>
</organism>
<gene>
    <name evidence="3" type="ORF">AArcSl_3085</name>
</gene>
<dbReference type="InterPro" id="IPR043717">
    <property type="entry name" value="DUF5658"/>
</dbReference>
<keyword evidence="4" id="KW-1185">Reference proteome</keyword>
<feature type="transmembrane region" description="Helical" evidence="1">
    <location>
        <begin position="77"/>
        <end position="101"/>
    </location>
</feature>
<feature type="domain" description="DUF5658" evidence="2">
    <location>
        <begin position="10"/>
        <end position="97"/>
    </location>
</feature>
<proteinExistence type="predicted"/>
<dbReference type="KEGG" id="hdf:AArcSl_3085"/>
<evidence type="ECO:0000313" key="4">
    <source>
        <dbReference type="Proteomes" id="UP000263012"/>
    </source>
</evidence>
<evidence type="ECO:0000256" key="1">
    <source>
        <dbReference type="SAM" id="Phobius"/>
    </source>
</evidence>
<evidence type="ECO:0000313" key="3">
    <source>
        <dbReference type="EMBL" id="AUX10692.1"/>
    </source>
</evidence>
<dbReference type="Proteomes" id="UP000263012">
    <property type="component" value="Chromosome"/>
</dbReference>
<name>A0A343TNM0_9EURY</name>
<dbReference type="Pfam" id="PF18902">
    <property type="entry name" value="DUF5658"/>
    <property type="match status" value="1"/>
</dbReference>
<sequence length="102" mass="10057">MIPARAAWSLLAIGAAGDVITTRAGLAAGAQEANPFVETTVATAGIGELATVKLLAIAGVVLAWAWAGEIDDAPRNVIPAAIGVAWLAIAAWNAAVLAGGVT</sequence>
<dbReference type="GeneID" id="37879452"/>
<reference evidence="4" key="1">
    <citation type="submission" date="2017-11" db="EMBL/GenBank/DDBJ databases">
        <title>Phenotypic and genomic properties of facultatively anaerobic sulfur-reducing natronoarchaea from hypersaline soda lakes.</title>
        <authorList>
            <person name="Sorokin D.Y."/>
            <person name="Kublanov I.V."/>
            <person name="Roman P."/>
            <person name="Sinninghe Damste J.S."/>
            <person name="Golyshin P.N."/>
            <person name="Rojo D."/>
            <person name="Ciordia S."/>
            <person name="Mena M.D.C."/>
            <person name="Ferrer M."/>
            <person name="Messina E."/>
            <person name="Smedile F."/>
            <person name="La Spada G."/>
            <person name="La Cono V."/>
            <person name="Yakimov M.M."/>
        </authorList>
    </citation>
    <scope>NUCLEOTIDE SEQUENCE [LARGE SCALE GENOMIC DNA]</scope>
    <source>
        <strain evidence="4">AArc-Sl</strain>
    </source>
</reference>
<keyword evidence="1" id="KW-0812">Transmembrane</keyword>
<accession>A0A343TNM0</accession>
<evidence type="ECO:0000259" key="2">
    <source>
        <dbReference type="Pfam" id="PF18902"/>
    </source>
</evidence>
<protein>
    <recommendedName>
        <fullName evidence="2">DUF5658 domain-containing protein</fullName>
    </recommendedName>
</protein>
<feature type="transmembrane region" description="Helical" evidence="1">
    <location>
        <begin position="45"/>
        <end position="65"/>
    </location>
</feature>
<dbReference type="EMBL" id="CP025066">
    <property type="protein sequence ID" value="AUX10692.1"/>
    <property type="molecule type" value="Genomic_DNA"/>
</dbReference>
<dbReference type="RefSeq" id="WP_119821238.1">
    <property type="nucleotide sequence ID" value="NZ_CP025066.1"/>
</dbReference>
<keyword evidence="1" id="KW-0472">Membrane</keyword>
<keyword evidence="1" id="KW-1133">Transmembrane helix</keyword>